<evidence type="ECO:0000313" key="2">
    <source>
        <dbReference type="Proteomes" id="UP001201812"/>
    </source>
</evidence>
<organism evidence="1 2">
    <name type="scientific">Ditylenchus destructor</name>
    <dbReference type="NCBI Taxonomy" id="166010"/>
    <lineage>
        <taxon>Eukaryota</taxon>
        <taxon>Metazoa</taxon>
        <taxon>Ecdysozoa</taxon>
        <taxon>Nematoda</taxon>
        <taxon>Chromadorea</taxon>
        <taxon>Rhabditida</taxon>
        <taxon>Tylenchina</taxon>
        <taxon>Tylenchomorpha</taxon>
        <taxon>Sphaerularioidea</taxon>
        <taxon>Anguinidae</taxon>
        <taxon>Anguininae</taxon>
        <taxon>Ditylenchus</taxon>
    </lineage>
</organism>
<dbReference type="PANTHER" id="PTHR31562:SF4">
    <property type="entry name" value="DUF268 DOMAIN-CONTAINING PROTEIN-RELATED"/>
    <property type="match status" value="1"/>
</dbReference>
<dbReference type="AlphaFoldDB" id="A0AAD4R8J9"/>
<dbReference type="InterPro" id="IPR029044">
    <property type="entry name" value="Nucleotide-diphossugar_trans"/>
</dbReference>
<accession>A0AAD4R8J9</accession>
<dbReference type="Gene3D" id="3.90.550.10">
    <property type="entry name" value="Spore Coat Polysaccharide Biosynthesis Protein SpsA, Chain A"/>
    <property type="match status" value="1"/>
</dbReference>
<gene>
    <name evidence="1" type="ORF">DdX_06771</name>
</gene>
<keyword evidence="2" id="KW-1185">Reference proteome</keyword>
<proteinExistence type="predicted"/>
<name>A0AAD4R8J9_9BILA</name>
<dbReference type="EMBL" id="JAKKPZ010000009">
    <property type="protein sequence ID" value="KAI1717046.1"/>
    <property type="molecule type" value="Genomic_DNA"/>
</dbReference>
<protein>
    <submittedName>
        <fullName evidence="1">Uncharacterized protein</fullName>
    </submittedName>
</protein>
<dbReference type="Proteomes" id="UP001201812">
    <property type="component" value="Unassembled WGS sequence"/>
</dbReference>
<dbReference type="Pfam" id="PF03314">
    <property type="entry name" value="DUF273"/>
    <property type="match status" value="1"/>
</dbReference>
<comment type="caution">
    <text evidence="1">The sequence shown here is derived from an EMBL/GenBank/DDBJ whole genome shotgun (WGS) entry which is preliminary data.</text>
</comment>
<dbReference type="InterPro" id="IPR004988">
    <property type="entry name" value="DUF273"/>
</dbReference>
<reference evidence="1" key="1">
    <citation type="submission" date="2022-01" db="EMBL/GenBank/DDBJ databases">
        <title>Genome Sequence Resource for Two Populations of Ditylenchus destructor, the Migratory Endoparasitic Phytonematode.</title>
        <authorList>
            <person name="Zhang H."/>
            <person name="Lin R."/>
            <person name="Xie B."/>
        </authorList>
    </citation>
    <scope>NUCLEOTIDE SEQUENCE</scope>
    <source>
        <strain evidence="1">BazhouSP</strain>
    </source>
</reference>
<dbReference type="PANTHER" id="PTHR31562">
    <property type="entry name" value="PROTEIN CBG18972"/>
    <property type="match status" value="1"/>
</dbReference>
<sequence length="367" mass="42627">MCPPTYTTSNFKASPNRYLYTMSRCSVSSFDLGCAKTTNNIAILLVVDRMEHLTEYKLAVETVNCYARMMGYIHKVIVLDPDLDTIKIDSEEIDPVQEIMEAEKAEKVLVAGHGDIGVVNPHNHSLFDYIQNTNNSILYIFYNRIFNWEISSGSYLARNTNYSRQLLSYWADYFYRLPNSFHGSDNGAIHAVFMDKFTDKTVKNSCNYLWQKSRSFSMLFDYEACVRHNLGINREIYEEIEENTGAILGRITILRKGRSWVRDSGWTASKVSRNDFMFHGWKTSTMNKPVFNPWVFPFNDTTFDTEKCSAQSTRVHELEEDDQWTLKAELIVNQTENENILEKLINKTQMDYSERVTKLKLIESVVH</sequence>
<evidence type="ECO:0000313" key="1">
    <source>
        <dbReference type="EMBL" id="KAI1717046.1"/>
    </source>
</evidence>